<organism evidence="8">
    <name type="scientific">Gaeumannomyces tritici (strain R3-111a-1)</name>
    <name type="common">Wheat and barley take-all root rot fungus</name>
    <name type="synonym">Gaeumannomyces graminis var. tritici</name>
    <dbReference type="NCBI Taxonomy" id="644352"/>
    <lineage>
        <taxon>Eukaryota</taxon>
        <taxon>Fungi</taxon>
        <taxon>Dikarya</taxon>
        <taxon>Ascomycota</taxon>
        <taxon>Pezizomycotina</taxon>
        <taxon>Sordariomycetes</taxon>
        <taxon>Sordariomycetidae</taxon>
        <taxon>Magnaporthales</taxon>
        <taxon>Magnaporthaceae</taxon>
        <taxon>Gaeumannomyces</taxon>
    </lineage>
</organism>
<evidence type="ECO:0000256" key="6">
    <source>
        <dbReference type="SAM" id="Phobius"/>
    </source>
</evidence>
<feature type="compositionally biased region" description="Acidic residues" evidence="5">
    <location>
        <begin position="442"/>
        <end position="454"/>
    </location>
</feature>
<protein>
    <recommendedName>
        <fullName evidence="7">EamA domain-containing protein</fullName>
    </recommendedName>
</protein>
<keyword evidence="2 6" id="KW-0812">Transmembrane</keyword>
<dbReference type="GO" id="GO:0016020">
    <property type="term" value="C:membrane"/>
    <property type="evidence" value="ECO:0007669"/>
    <property type="project" value="UniProtKB-SubCell"/>
</dbReference>
<accession>J3NTJ8</accession>
<dbReference type="PANTHER" id="PTHR22911">
    <property type="entry name" value="ACYL-MALONYL CONDENSING ENZYME-RELATED"/>
    <property type="match status" value="1"/>
</dbReference>
<evidence type="ECO:0000313" key="9">
    <source>
        <dbReference type="EnsemblFungi" id="EJT79513"/>
    </source>
</evidence>
<sequence length="461" mass="48623">MHKSKMSPKQTARPKAESIRRENDDSSSSRSSSSTDGCPSYGATPSRPPRQSALRARTLSAWTKHRAAILMLGATVCGVTMNTCARFLEHGGGGDPSRPPMHPLQLLLARMAVTVTFSSAYMAWRRQSQFPWGRRDVRGLLLLRGACGFFGIWGMWQSMMYLPLAEATVITFLVPSVTGYVCHLLIREPYTRPEQVASLVALAGVVVIARPASLLGSGGGGEEEVPVGGSPEWAAGGMGDGVTPAQRLGAIGIALVGVLGTAGAYTAIRKIGTRAHPLVTTYYFAWTCIIVALAALVFAPVLDIAQPELRFQLPHGALEWLLLLVICLAGFLTQFLLTAALGGVEGGSAASQAATRNRAMSMTYTAMVFAAVSDRLVFGIDMGVATLAGSVLIIGSALWAAFSKREEEEAPARDADLEAGAGGEVVLAGGDGENARLLQDQGESDDRESGDEEDGTGKAAR</sequence>
<dbReference type="AlphaFoldDB" id="J3NTJ8"/>
<feature type="domain" description="EamA" evidence="7">
    <location>
        <begin position="100"/>
        <end position="209"/>
    </location>
</feature>
<dbReference type="GeneID" id="20345056"/>
<feature type="transmembrane region" description="Helical" evidence="6">
    <location>
        <begin position="108"/>
        <end position="124"/>
    </location>
</feature>
<proteinExistence type="predicted"/>
<dbReference type="PANTHER" id="PTHR22911:SF6">
    <property type="entry name" value="SOLUTE CARRIER FAMILY 35 MEMBER G1"/>
    <property type="match status" value="1"/>
</dbReference>
<dbReference type="SUPFAM" id="SSF103481">
    <property type="entry name" value="Multidrug resistance efflux transporter EmrE"/>
    <property type="match status" value="1"/>
</dbReference>
<feature type="compositionally biased region" description="Basic and acidic residues" evidence="5">
    <location>
        <begin position="14"/>
        <end position="24"/>
    </location>
</feature>
<dbReference type="OrthoDB" id="306876at2759"/>
<evidence type="ECO:0000256" key="1">
    <source>
        <dbReference type="ARBA" id="ARBA00004141"/>
    </source>
</evidence>
<feature type="transmembrane region" description="Helical" evidence="6">
    <location>
        <begin position="320"/>
        <end position="341"/>
    </location>
</feature>
<feature type="transmembrane region" description="Helical" evidence="6">
    <location>
        <begin position="136"/>
        <end position="156"/>
    </location>
</feature>
<reference evidence="10" key="1">
    <citation type="submission" date="2010-07" db="EMBL/GenBank/DDBJ databases">
        <title>The genome sequence of Gaeumannomyces graminis var. tritici strain R3-111a-1.</title>
        <authorList>
            <consortium name="The Broad Institute Genome Sequencing Platform"/>
            <person name="Ma L.-J."/>
            <person name="Dead R."/>
            <person name="Young S."/>
            <person name="Zeng Q."/>
            <person name="Koehrsen M."/>
            <person name="Alvarado L."/>
            <person name="Berlin A."/>
            <person name="Chapman S.B."/>
            <person name="Chen Z."/>
            <person name="Freedman E."/>
            <person name="Gellesch M."/>
            <person name="Goldberg J."/>
            <person name="Griggs A."/>
            <person name="Gujja S."/>
            <person name="Heilman E.R."/>
            <person name="Heiman D."/>
            <person name="Hepburn T."/>
            <person name="Howarth C."/>
            <person name="Jen D."/>
            <person name="Larson L."/>
            <person name="Mehta T."/>
            <person name="Neiman D."/>
            <person name="Pearson M."/>
            <person name="Roberts A."/>
            <person name="Saif S."/>
            <person name="Shea T."/>
            <person name="Shenoy N."/>
            <person name="Sisk P."/>
            <person name="Stolte C."/>
            <person name="Sykes S."/>
            <person name="Walk T."/>
            <person name="White J."/>
            <person name="Yandava C."/>
            <person name="Haas B."/>
            <person name="Nusbaum C."/>
            <person name="Birren B."/>
        </authorList>
    </citation>
    <scope>NUCLEOTIDE SEQUENCE [LARGE SCALE GENOMIC DNA]</scope>
    <source>
        <strain evidence="10">R3-111a-1</strain>
    </source>
</reference>
<evidence type="ECO:0000256" key="4">
    <source>
        <dbReference type="ARBA" id="ARBA00023136"/>
    </source>
</evidence>
<gene>
    <name evidence="9" type="primary">20345056</name>
    <name evidence="8" type="ORF">GGTG_04598</name>
</gene>
<evidence type="ECO:0000313" key="8">
    <source>
        <dbReference type="EMBL" id="EJT79513.1"/>
    </source>
</evidence>
<dbReference type="EMBL" id="GL385396">
    <property type="protein sequence ID" value="EJT79513.1"/>
    <property type="molecule type" value="Genomic_DNA"/>
</dbReference>
<feature type="transmembrane region" description="Helical" evidence="6">
    <location>
        <begin position="280"/>
        <end position="300"/>
    </location>
</feature>
<keyword evidence="4 6" id="KW-0472">Membrane</keyword>
<dbReference type="HOGENOM" id="CLU_032828_4_3_1"/>
<comment type="subcellular location">
    <subcellularLocation>
        <location evidence="1">Membrane</location>
        <topology evidence="1">Multi-pass membrane protein</topology>
    </subcellularLocation>
</comment>
<keyword evidence="10" id="KW-1185">Reference proteome</keyword>
<feature type="transmembrane region" description="Helical" evidence="6">
    <location>
        <begin position="362"/>
        <end position="378"/>
    </location>
</feature>
<dbReference type="InterPro" id="IPR037185">
    <property type="entry name" value="EmrE-like"/>
</dbReference>
<dbReference type="RefSeq" id="XP_009220658.1">
    <property type="nucleotide sequence ID" value="XM_009222394.1"/>
</dbReference>
<reference evidence="8" key="2">
    <citation type="submission" date="2010-07" db="EMBL/GenBank/DDBJ databases">
        <authorList>
            <consortium name="The Broad Institute Genome Sequencing Platform"/>
            <consortium name="Broad Institute Genome Sequencing Center for Infectious Disease"/>
            <person name="Ma L.-J."/>
            <person name="Dead R."/>
            <person name="Young S."/>
            <person name="Zeng Q."/>
            <person name="Koehrsen M."/>
            <person name="Alvarado L."/>
            <person name="Berlin A."/>
            <person name="Chapman S.B."/>
            <person name="Chen Z."/>
            <person name="Freedman E."/>
            <person name="Gellesch M."/>
            <person name="Goldberg J."/>
            <person name="Griggs A."/>
            <person name="Gujja S."/>
            <person name="Heilman E.R."/>
            <person name="Heiman D."/>
            <person name="Hepburn T."/>
            <person name="Howarth C."/>
            <person name="Jen D."/>
            <person name="Larson L."/>
            <person name="Mehta T."/>
            <person name="Neiman D."/>
            <person name="Pearson M."/>
            <person name="Roberts A."/>
            <person name="Saif S."/>
            <person name="Shea T."/>
            <person name="Shenoy N."/>
            <person name="Sisk P."/>
            <person name="Stolte C."/>
            <person name="Sykes S."/>
            <person name="Walk T."/>
            <person name="White J."/>
            <person name="Yandava C."/>
            <person name="Haas B."/>
            <person name="Nusbaum C."/>
            <person name="Birren B."/>
        </authorList>
    </citation>
    <scope>NUCLEOTIDE SEQUENCE</scope>
    <source>
        <strain evidence="8">R3-111a-1</strain>
    </source>
</reference>
<dbReference type="EnsemblFungi" id="EJT79513">
    <property type="protein sequence ID" value="EJT79513"/>
    <property type="gene ID" value="GGTG_04598"/>
</dbReference>
<dbReference type="VEuPathDB" id="FungiDB:GGTG_04598"/>
<reference evidence="8" key="3">
    <citation type="submission" date="2010-09" db="EMBL/GenBank/DDBJ databases">
        <title>Annotation of Gaeumannomyces graminis var. tritici R3-111a-1.</title>
        <authorList>
            <consortium name="The Broad Institute Genome Sequencing Platform"/>
            <person name="Ma L.-J."/>
            <person name="Dead R."/>
            <person name="Young S.K."/>
            <person name="Zeng Q."/>
            <person name="Gargeya S."/>
            <person name="Fitzgerald M."/>
            <person name="Haas B."/>
            <person name="Abouelleil A."/>
            <person name="Alvarado L."/>
            <person name="Arachchi H.M."/>
            <person name="Berlin A."/>
            <person name="Brown A."/>
            <person name="Chapman S.B."/>
            <person name="Chen Z."/>
            <person name="Dunbar C."/>
            <person name="Freedman E."/>
            <person name="Gearin G."/>
            <person name="Gellesch M."/>
            <person name="Goldberg J."/>
            <person name="Griggs A."/>
            <person name="Gujja S."/>
            <person name="Heiman D."/>
            <person name="Howarth C."/>
            <person name="Larson L."/>
            <person name="Lui A."/>
            <person name="MacDonald P.J.P."/>
            <person name="Mehta T."/>
            <person name="Montmayeur A."/>
            <person name="Murphy C."/>
            <person name="Neiman D."/>
            <person name="Pearson M."/>
            <person name="Priest M."/>
            <person name="Roberts A."/>
            <person name="Saif S."/>
            <person name="Shea T."/>
            <person name="Shenoy N."/>
            <person name="Sisk P."/>
            <person name="Stolte C."/>
            <person name="Sykes S."/>
            <person name="Yandava C."/>
            <person name="Wortman J."/>
            <person name="Nusbaum C."/>
            <person name="Birren B."/>
        </authorList>
    </citation>
    <scope>NUCLEOTIDE SEQUENCE</scope>
    <source>
        <strain evidence="8">R3-111a-1</strain>
    </source>
</reference>
<dbReference type="Pfam" id="PF00892">
    <property type="entry name" value="EamA"/>
    <property type="match status" value="1"/>
</dbReference>
<feature type="transmembrane region" description="Helical" evidence="6">
    <location>
        <begin position="168"/>
        <end position="186"/>
    </location>
</feature>
<dbReference type="eggNOG" id="KOG4510">
    <property type="taxonomic scope" value="Eukaryota"/>
</dbReference>
<feature type="transmembrane region" description="Helical" evidence="6">
    <location>
        <begin position="198"/>
        <end position="216"/>
    </location>
</feature>
<evidence type="ECO:0000256" key="2">
    <source>
        <dbReference type="ARBA" id="ARBA00022692"/>
    </source>
</evidence>
<feature type="transmembrane region" description="Helical" evidence="6">
    <location>
        <begin position="384"/>
        <end position="402"/>
    </location>
</feature>
<evidence type="ECO:0000259" key="7">
    <source>
        <dbReference type="Pfam" id="PF00892"/>
    </source>
</evidence>
<reference evidence="9" key="4">
    <citation type="journal article" date="2015" name="G3 (Bethesda)">
        <title>Genome sequences of three phytopathogenic species of the Magnaporthaceae family of fungi.</title>
        <authorList>
            <person name="Okagaki L.H."/>
            <person name="Nunes C.C."/>
            <person name="Sailsbery J."/>
            <person name="Clay B."/>
            <person name="Brown D."/>
            <person name="John T."/>
            <person name="Oh Y."/>
            <person name="Young N."/>
            <person name="Fitzgerald M."/>
            <person name="Haas B.J."/>
            <person name="Zeng Q."/>
            <person name="Young S."/>
            <person name="Adiconis X."/>
            <person name="Fan L."/>
            <person name="Levin J.Z."/>
            <person name="Mitchell T.K."/>
            <person name="Okubara P.A."/>
            <person name="Farman M.L."/>
            <person name="Kohn L.M."/>
            <person name="Birren B."/>
            <person name="Ma L.-J."/>
            <person name="Dean R.A."/>
        </authorList>
    </citation>
    <scope>NUCLEOTIDE SEQUENCE</scope>
    <source>
        <strain evidence="9">R3-111a-1</strain>
    </source>
</reference>
<reference evidence="9" key="5">
    <citation type="submission" date="2018-04" db="UniProtKB">
        <authorList>
            <consortium name="EnsemblFungi"/>
        </authorList>
    </citation>
    <scope>IDENTIFICATION</scope>
    <source>
        <strain evidence="9">R3-111a-1</strain>
    </source>
</reference>
<feature type="transmembrane region" description="Helical" evidence="6">
    <location>
        <begin position="67"/>
        <end position="88"/>
    </location>
</feature>
<dbReference type="InterPro" id="IPR000620">
    <property type="entry name" value="EamA_dom"/>
</dbReference>
<feature type="transmembrane region" description="Helical" evidence="6">
    <location>
        <begin position="248"/>
        <end position="268"/>
    </location>
</feature>
<dbReference type="Proteomes" id="UP000006039">
    <property type="component" value="Unassembled WGS sequence"/>
</dbReference>
<feature type="region of interest" description="Disordered" evidence="5">
    <location>
        <begin position="425"/>
        <end position="461"/>
    </location>
</feature>
<evidence type="ECO:0000256" key="5">
    <source>
        <dbReference type="SAM" id="MobiDB-lite"/>
    </source>
</evidence>
<evidence type="ECO:0000256" key="3">
    <source>
        <dbReference type="ARBA" id="ARBA00022989"/>
    </source>
</evidence>
<dbReference type="FunCoup" id="J3NTJ8">
    <property type="interactions" value="132"/>
</dbReference>
<keyword evidence="3 6" id="KW-1133">Transmembrane helix</keyword>
<name>J3NTJ8_GAET3</name>
<dbReference type="STRING" id="644352.J3NTJ8"/>
<evidence type="ECO:0000313" key="10">
    <source>
        <dbReference type="Proteomes" id="UP000006039"/>
    </source>
</evidence>
<feature type="region of interest" description="Disordered" evidence="5">
    <location>
        <begin position="1"/>
        <end position="55"/>
    </location>
</feature>